<comment type="caution">
    <text evidence="2">The sequence shown here is derived from an EMBL/GenBank/DDBJ whole genome shotgun (WGS) entry which is preliminary data.</text>
</comment>
<keyword evidence="3" id="KW-1185">Reference proteome</keyword>
<evidence type="ECO:0000313" key="2">
    <source>
        <dbReference type="EMBL" id="MFC4363769.1"/>
    </source>
</evidence>
<name>A0ABV8V781_9GAMM</name>
<accession>A0ABV8V781</accession>
<proteinExistence type="predicted"/>
<protein>
    <submittedName>
        <fullName evidence="2">Uncharacterized protein</fullName>
    </submittedName>
</protein>
<reference evidence="3" key="1">
    <citation type="journal article" date="2019" name="Int. J. Syst. Evol. Microbiol.">
        <title>The Global Catalogue of Microorganisms (GCM) 10K type strain sequencing project: providing services to taxonomists for standard genome sequencing and annotation.</title>
        <authorList>
            <consortium name="The Broad Institute Genomics Platform"/>
            <consortium name="The Broad Institute Genome Sequencing Center for Infectious Disease"/>
            <person name="Wu L."/>
            <person name="Ma J."/>
        </authorList>
    </citation>
    <scope>NUCLEOTIDE SEQUENCE [LARGE SCALE GENOMIC DNA]</scope>
    <source>
        <strain evidence="3">CECT 8570</strain>
    </source>
</reference>
<dbReference type="Proteomes" id="UP001595840">
    <property type="component" value="Unassembled WGS sequence"/>
</dbReference>
<feature type="transmembrane region" description="Helical" evidence="1">
    <location>
        <begin position="9"/>
        <end position="35"/>
    </location>
</feature>
<sequence>MKQITVKFLLYSSLGIGLLAVVLIAVLTLLCWFTPTVTVENNSREILSAIVVELPSNTLRFDDIAPGESSEIFYDAAQSEGQYRVTLKRGAEAMQTDCGSINEGEWGKRMVISVHSDAVISCKEQLRF</sequence>
<evidence type="ECO:0000313" key="3">
    <source>
        <dbReference type="Proteomes" id="UP001595840"/>
    </source>
</evidence>
<gene>
    <name evidence="2" type="ORF">ACFOX3_15745</name>
</gene>
<organism evidence="2 3">
    <name type="scientific">Simiduia curdlanivorans</name>
    <dbReference type="NCBI Taxonomy" id="1492769"/>
    <lineage>
        <taxon>Bacteria</taxon>
        <taxon>Pseudomonadati</taxon>
        <taxon>Pseudomonadota</taxon>
        <taxon>Gammaproteobacteria</taxon>
        <taxon>Cellvibrionales</taxon>
        <taxon>Cellvibrionaceae</taxon>
        <taxon>Simiduia</taxon>
    </lineage>
</organism>
<dbReference type="RefSeq" id="WP_290261786.1">
    <property type="nucleotide sequence ID" value="NZ_JAUFQG010000004.1"/>
</dbReference>
<dbReference type="EMBL" id="JBHSCX010000020">
    <property type="protein sequence ID" value="MFC4363769.1"/>
    <property type="molecule type" value="Genomic_DNA"/>
</dbReference>
<keyword evidence="1" id="KW-0472">Membrane</keyword>
<evidence type="ECO:0000256" key="1">
    <source>
        <dbReference type="SAM" id="Phobius"/>
    </source>
</evidence>
<keyword evidence="1" id="KW-1133">Transmembrane helix</keyword>
<keyword evidence="1" id="KW-0812">Transmembrane</keyword>